<protein>
    <recommendedName>
        <fullName evidence="1">F-box associated beta-propeller type 3 domain-containing protein</fullName>
    </recommendedName>
</protein>
<dbReference type="Pfam" id="PF08268">
    <property type="entry name" value="FBA_3"/>
    <property type="match status" value="1"/>
</dbReference>
<sequence length="260" mass="29719">MYVWNPLIRDHISIPSSPLPSQFQSLRTSYVFGFGFHQCTNEYKVIRIVQILKFLPSSVECQLSHVSVYTLGTTSWRTLEGVSYDINYHLRSPGALVNGALHWLTHSSKVIVSFDIKDEAFREIVQPDGISKNVTIGELGRLLCLFDCLVPGREFEIWVMKEYGVVNSWTKPCTIQPGSCLYLVRLYTRLTVIGVVNQEELLLDIDWGSKLLLYNTKNKSFKSLERPALFHRYYDCYAYIGSLISPRLIHGIQSGMIRGT</sequence>
<dbReference type="InterPro" id="IPR017451">
    <property type="entry name" value="F-box-assoc_interact_dom"/>
</dbReference>
<dbReference type="FunCoup" id="A0A2G5CA29">
    <property type="interactions" value="22"/>
</dbReference>
<name>A0A2G5CA29_AQUCA</name>
<proteinExistence type="predicted"/>
<dbReference type="InterPro" id="IPR013187">
    <property type="entry name" value="F-box-assoc_dom_typ3"/>
</dbReference>
<dbReference type="EMBL" id="KZ305089">
    <property type="protein sequence ID" value="PIA28136.1"/>
    <property type="molecule type" value="Genomic_DNA"/>
</dbReference>
<dbReference type="InterPro" id="IPR050796">
    <property type="entry name" value="SCF_F-box_component"/>
</dbReference>
<dbReference type="STRING" id="218851.A0A2G5CA29"/>
<dbReference type="InParanoid" id="A0A2G5CA29"/>
<evidence type="ECO:0000313" key="2">
    <source>
        <dbReference type="EMBL" id="PIA28136.1"/>
    </source>
</evidence>
<feature type="domain" description="F-box associated beta-propeller type 3" evidence="1">
    <location>
        <begin position="3"/>
        <end position="225"/>
    </location>
</feature>
<dbReference type="Proteomes" id="UP000230069">
    <property type="component" value="Unassembled WGS sequence"/>
</dbReference>
<gene>
    <name evidence="2" type="ORF">AQUCO_07200047v1</name>
</gene>
<organism evidence="2 3">
    <name type="scientific">Aquilegia coerulea</name>
    <name type="common">Rocky mountain columbine</name>
    <dbReference type="NCBI Taxonomy" id="218851"/>
    <lineage>
        <taxon>Eukaryota</taxon>
        <taxon>Viridiplantae</taxon>
        <taxon>Streptophyta</taxon>
        <taxon>Embryophyta</taxon>
        <taxon>Tracheophyta</taxon>
        <taxon>Spermatophyta</taxon>
        <taxon>Magnoliopsida</taxon>
        <taxon>Ranunculales</taxon>
        <taxon>Ranunculaceae</taxon>
        <taxon>Thalictroideae</taxon>
        <taxon>Aquilegia</taxon>
    </lineage>
</organism>
<accession>A0A2G5CA29</accession>
<dbReference type="PANTHER" id="PTHR31672">
    <property type="entry name" value="BNACNNG10540D PROTEIN"/>
    <property type="match status" value="1"/>
</dbReference>
<dbReference type="OrthoDB" id="591557at2759"/>
<dbReference type="PANTHER" id="PTHR31672:SF13">
    <property type="entry name" value="F-BOX PROTEIN CPR30-LIKE"/>
    <property type="match status" value="1"/>
</dbReference>
<dbReference type="AlphaFoldDB" id="A0A2G5CA29"/>
<evidence type="ECO:0000313" key="3">
    <source>
        <dbReference type="Proteomes" id="UP000230069"/>
    </source>
</evidence>
<dbReference type="NCBIfam" id="TIGR01640">
    <property type="entry name" value="F_box_assoc_1"/>
    <property type="match status" value="1"/>
</dbReference>
<keyword evidence="3" id="KW-1185">Reference proteome</keyword>
<reference evidence="2 3" key="1">
    <citation type="submission" date="2017-09" db="EMBL/GenBank/DDBJ databases">
        <title>WGS assembly of Aquilegia coerulea Goldsmith.</title>
        <authorList>
            <person name="Hodges S."/>
            <person name="Kramer E."/>
            <person name="Nordborg M."/>
            <person name="Tomkins J."/>
            <person name="Borevitz J."/>
            <person name="Derieg N."/>
            <person name="Yan J."/>
            <person name="Mihaltcheva S."/>
            <person name="Hayes R.D."/>
            <person name="Rokhsar D."/>
        </authorList>
    </citation>
    <scope>NUCLEOTIDE SEQUENCE [LARGE SCALE GENOMIC DNA]</scope>
    <source>
        <strain evidence="3">cv. Goldsmith</strain>
    </source>
</reference>
<evidence type="ECO:0000259" key="1">
    <source>
        <dbReference type="Pfam" id="PF08268"/>
    </source>
</evidence>